<evidence type="ECO:0000256" key="6">
    <source>
        <dbReference type="SAM" id="Coils"/>
    </source>
</evidence>
<evidence type="ECO:0000259" key="8">
    <source>
        <dbReference type="PROSITE" id="PS50066"/>
    </source>
</evidence>
<keyword evidence="10" id="KW-1185">Reference proteome</keyword>
<feature type="domain" description="K-box" evidence="9">
    <location>
        <begin position="86"/>
        <end position="176"/>
    </location>
</feature>
<dbReference type="GO" id="GO:0003700">
    <property type="term" value="F:DNA-binding transcription factor activity"/>
    <property type="evidence" value="ECO:0007669"/>
    <property type="project" value="InterPro"/>
</dbReference>
<comment type="subcellular location">
    <subcellularLocation>
        <location evidence="1">Nucleus</location>
    </subcellularLocation>
</comment>
<dbReference type="AlphaFoldDB" id="A0AB40AGY2"/>
<evidence type="ECO:0000259" key="9">
    <source>
        <dbReference type="PROSITE" id="PS51297"/>
    </source>
</evidence>
<reference evidence="11 12" key="1">
    <citation type="submission" date="2025-04" db="UniProtKB">
        <authorList>
            <consortium name="RefSeq"/>
        </authorList>
    </citation>
    <scope>IDENTIFICATION</scope>
</reference>
<dbReference type="PROSITE" id="PS00350">
    <property type="entry name" value="MADS_BOX_1"/>
    <property type="match status" value="1"/>
</dbReference>
<protein>
    <submittedName>
        <fullName evidence="11 12">MADS-box protein JOINTLESS-like</fullName>
    </submittedName>
</protein>
<evidence type="ECO:0000313" key="13">
    <source>
        <dbReference type="RefSeq" id="XP_039114103.1"/>
    </source>
</evidence>
<dbReference type="Proteomes" id="UP001515500">
    <property type="component" value="Chromosome 19"/>
</dbReference>
<dbReference type="InterPro" id="IPR036879">
    <property type="entry name" value="TF_MADSbox_sf"/>
</dbReference>
<accession>A0AB40AGY2</accession>
<evidence type="ECO:0000313" key="10">
    <source>
        <dbReference type="Proteomes" id="UP001515500"/>
    </source>
</evidence>
<evidence type="ECO:0000256" key="2">
    <source>
        <dbReference type="ARBA" id="ARBA00023015"/>
    </source>
</evidence>
<dbReference type="Pfam" id="PF01486">
    <property type="entry name" value="K-box"/>
    <property type="match status" value="1"/>
</dbReference>
<dbReference type="InterPro" id="IPR002100">
    <property type="entry name" value="TF_MADSbox"/>
</dbReference>
<evidence type="ECO:0000256" key="3">
    <source>
        <dbReference type="ARBA" id="ARBA00023125"/>
    </source>
</evidence>
<dbReference type="RefSeq" id="XP_039114101.1">
    <property type="nucleotide sequence ID" value="XM_039258167.1"/>
</dbReference>
<gene>
    <name evidence="11 12 13" type="primary">LOC120249600</name>
</gene>
<dbReference type="PRINTS" id="PR00404">
    <property type="entry name" value="MADSDOMAIN"/>
</dbReference>
<keyword evidence="5" id="KW-0539">Nucleus</keyword>
<evidence type="ECO:0000313" key="12">
    <source>
        <dbReference type="RefSeq" id="XP_039114102.1"/>
    </source>
</evidence>
<evidence type="ECO:0000256" key="4">
    <source>
        <dbReference type="ARBA" id="ARBA00023163"/>
    </source>
</evidence>
<evidence type="ECO:0000256" key="1">
    <source>
        <dbReference type="ARBA" id="ARBA00004123"/>
    </source>
</evidence>
<feature type="domain" description="MADS-box" evidence="8">
    <location>
        <begin position="1"/>
        <end position="61"/>
    </location>
</feature>
<dbReference type="PROSITE" id="PS50066">
    <property type="entry name" value="MADS_BOX_2"/>
    <property type="match status" value="1"/>
</dbReference>
<evidence type="ECO:0000256" key="5">
    <source>
        <dbReference type="ARBA" id="ARBA00023242"/>
    </source>
</evidence>
<dbReference type="InterPro" id="IPR033896">
    <property type="entry name" value="MEF2-like_N"/>
</dbReference>
<dbReference type="GO" id="GO:0000977">
    <property type="term" value="F:RNA polymerase II transcription regulatory region sequence-specific DNA binding"/>
    <property type="evidence" value="ECO:0007669"/>
    <property type="project" value="InterPro"/>
</dbReference>
<feature type="region of interest" description="Disordered" evidence="7">
    <location>
        <begin position="198"/>
        <end position="224"/>
    </location>
</feature>
<keyword evidence="4" id="KW-0804">Transcription</keyword>
<dbReference type="GO" id="GO:0046983">
    <property type="term" value="F:protein dimerization activity"/>
    <property type="evidence" value="ECO:0007669"/>
    <property type="project" value="InterPro"/>
</dbReference>
<dbReference type="CDD" id="cd00265">
    <property type="entry name" value="MADS_MEF2_like"/>
    <property type="match status" value="1"/>
</dbReference>
<dbReference type="RefSeq" id="XP_039114102.1">
    <property type="nucleotide sequence ID" value="XM_039258168.1"/>
</dbReference>
<organism evidence="10 13">
    <name type="scientific">Dioscorea cayennensis subsp. rotundata</name>
    <name type="common">White Guinea yam</name>
    <name type="synonym">Dioscorea rotundata</name>
    <dbReference type="NCBI Taxonomy" id="55577"/>
    <lineage>
        <taxon>Eukaryota</taxon>
        <taxon>Viridiplantae</taxon>
        <taxon>Streptophyta</taxon>
        <taxon>Embryophyta</taxon>
        <taxon>Tracheophyta</taxon>
        <taxon>Spermatophyta</taxon>
        <taxon>Magnoliopsida</taxon>
        <taxon>Liliopsida</taxon>
        <taxon>Dioscoreales</taxon>
        <taxon>Dioscoreaceae</taxon>
        <taxon>Dioscorea</taxon>
    </lineage>
</organism>
<dbReference type="SUPFAM" id="SSF55455">
    <property type="entry name" value="SRF-like"/>
    <property type="match status" value="1"/>
</dbReference>
<name>A0AB40AGY2_DIOCR</name>
<dbReference type="InterPro" id="IPR002487">
    <property type="entry name" value="TF_Kbox"/>
</dbReference>
<dbReference type="PANTHER" id="PTHR48019">
    <property type="entry name" value="SERUM RESPONSE FACTOR HOMOLOG"/>
    <property type="match status" value="1"/>
</dbReference>
<dbReference type="InterPro" id="IPR050142">
    <property type="entry name" value="MADS-box/MEF2_TF"/>
</dbReference>
<feature type="coiled-coil region" evidence="6">
    <location>
        <begin position="135"/>
        <end position="169"/>
    </location>
</feature>
<dbReference type="Pfam" id="PF00319">
    <property type="entry name" value="SRF-TF"/>
    <property type="match status" value="1"/>
</dbReference>
<proteinExistence type="predicted"/>
<dbReference type="Gene3D" id="3.40.1810.10">
    <property type="entry name" value="Transcription factor, MADS-box"/>
    <property type="match status" value="1"/>
</dbReference>
<dbReference type="GO" id="GO:0005634">
    <property type="term" value="C:nucleus"/>
    <property type="evidence" value="ECO:0007669"/>
    <property type="project" value="UniProtKB-SubCell"/>
</dbReference>
<dbReference type="GeneID" id="120249600"/>
<dbReference type="PROSITE" id="PS51297">
    <property type="entry name" value="K_BOX"/>
    <property type="match status" value="1"/>
</dbReference>
<keyword evidence="3" id="KW-0238">DNA-binding</keyword>
<sequence length="224" mass="25510">MARDKIKIKKIDNATARQVTFSKRRRGLFKKAQELAILCDVDVGLIVFSASGKLSDYASSSMCEILHKHSIQPDNSVKPDEQTLDLLKNNSGYAALMKDYADQLRQLRQMRGEDLQGLTLEELVHLERTIDIGLARVIERKGQQIMEELNSLQQKGMQLLEENKRLKEKMEEMCMVEKQAVIDHDPMNGFHEDVQCSSESVPEHCDQPSDTSLKLGLPSSDHWE</sequence>
<evidence type="ECO:0000256" key="7">
    <source>
        <dbReference type="SAM" id="MobiDB-lite"/>
    </source>
</evidence>
<evidence type="ECO:0000313" key="11">
    <source>
        <dbReference type="RefSeq" id="XP_039114101.1"/>
    </source>
</evidence>
<keyword evidence="2" id="KW-0805">Transcription regulation</keyword>
<keyword evidence="6" id="KW-0175">Coiled coil</keyword>
<dbReference type="RefSeq" id="XP_039114103.1">
    <property type="nucleotide sequence ID" value="XM_039258169.1"/>
</dbReference>
<dbReference type="GO" id="GO:0045944">
    <property type="term" value="P:positive regulation of transcription by RNA polymerase II"/>
    <property type="evidence" value="ECO:0007669"/>
    <property type="project" value="InterPro"/>
</dbReference>
<dbReference type="SMART" id="SM00432">
    <property type="entry name" value="MADS"/>
    <property type="match status" value="1"/>
</dbReference>